<dbReference type="RefSeq" id="WP_188448508.1">
    <property type="nucleotide sequence ID" value="NZ_BMFO01000002.1"/>
</dbReference>
<evidence type="ECO:0000313" key="2">
    <source>
        <dbReference type="EMBL" id="GGF90376.1"/>
    </source>
</evidence>
<evidence type="ECO:0000256" key="1">
    <source>
        <dbReference type="SAM" id="SignalP"/>
    </source>
</evidence>
<proteinExistence type="predicted"/>
<protein>
    <submittedName>
        <fullName evidence="2">Uncharacterized protein</fullName>
    </submittedName>
</protein>
<sequence>MACMRRILPLLIAAALGGAPAASGQNSTPQMLKPNTTPTLIPVWNVHSGQIEALLVLEQATPGRPWVRARGAQKQAAGGQTGKAVNLDSGMAIFCAGQSNAFNQLALLDTCQLGKKSTRYPAINSPGLETQAMLQRKSGAAELGLIGISSSQRRLLATEFDTFSTSGGRIAPTPKASEGWVSINGNLSRAKLIPASQFPKGVPTEWDRDVLEIPARERAISGEVVGNVVTIPGQDSNLQSIGAGVSWKTPWKGKVSVGAEGLLSQGRSSLDSASVAPITDQRIDGVRPYVRVEIDL</sequence>
<reference evidence="2" key="1">
    <citation type="journal article" date="2014" name="Int. J. Syst. Evol. Microbiol.">
        <title>Complete genome sequence of Corynebacterium casei LMG S-19264T (=DSM 44701T), isolated from a smear-ripened cheese.</title>
        <authorList>
            <consortium name="US DOE Joint Genome Institute (JGI-PGF)"/>
            <person name="Walter F."/>
            <person name="Albersmeier A."/>
            <person name="Kalinowski J."/>
            <person name="Ruckert C."/>
        </authorList>
    </citation>
    <scope>NUCLEOTIDE SEQUENCE</scope>
    <source>
        <strain evidence="2">CGMCC 1.12726</strain>
    </source>
</reference>
<dbReference type="EMBL" id="BMFO01000002">
    <property type="protein sequence ID" value="GGF90376.1"/>
    <property type="molecule type" value="Genomic_DNA"/>
</dbReference>
<reference evidence="2" key="2">
    <citation type="submission" date="2020-09" db="EMBL/GenBank/DDBJ databases">
        <authorList>
            <person name="Sun Q."/>
            <person name="Zhou Y."/>
        </authorList>
    </citation>
    <scope>NUCLEOTIDE SEQUENCE</scope>
    <source>
        <strain evidence="2">CGMCC 1.12726</strain>
    </source>
</reference>
<feature type="signal peptide" evidence="1">
    <location>
        <begin position="1"/>
        <end position="21"/>
    </location>
</feature>
<organism evidence="2 3">
    <name type="scientific">Arenimonas maotaiensis</name>
    <dbReference type="NCBI Taxonomy" id="1446479"/>
    <lineage>
        <taxon>Bacteria</taxon>
        <taxon>Pseudomonadati</taxon>
        <taxon>Pseudomonadota</taxon>
        <taxon>Gammaproteobacteria</taxon>
        <taxon>Lysobacterales</taxon>
        <taxon>Lysobacteraceae</taxon>
        <taxon>Arenimonas</taxon>
    </lineage>
</organism>
<evidence type="ECO:0000313" key="3">
    <source>
        <dbReference type="Proteomes" id="UP000632858"/>
    </source>
</evidence>
<dbReference type="Proteomes" id="UP000632858">
    <property type="component" value="Unassembled WGS sequence"/>
</dbReference>
<feature type="chain" id="PRO_5036673180" evidence="1">
    <location>
        <begin position="22"/>
        <end position="296"/>
    </location>
</feature>
<keyword evidence="3" id="KW-1185">Reference proteome</keyword>
<dbReference type="AlphaFoldDB" id="A0A917CMC8"/>
<keyword evidence="1" id="KW-0732">Signal</keyword>
<gene>
    <name evidence="2" type="ORF">GCM10010960_10330</name>
</gene>
<name>A0A917CMC8_9GAMM</name>
<comment type="caution">
    <text evidence="2">The sequence shown here is derived from an EMBL/GenBank/DDBJ whole genome shotgun (WGS) entry which is preliminary data.</text>
</comment>
<accession>A0A917CMC8</accession>